<reference evidence="2" key="1">
    <citation type="journal article" date="2012" name="PLoS Genet.">
        <title>The genomes of the fungal plant pathogens Cladosporium fulvum and Dothistroma septosporum reveal adaptation to different hosts and lifestyles but also signatures of common ancestry.</title>
        <authorList>
            <person name="de Wit P.J.G.M."/>
            <person name="van der Burgt A."/>
            <person name="Oekmen B."/>
            <person name="Stergiopoulos I."/>
            <person name="Abd-Elsalam K.A."/>
            <person name="Aerts A.L."/>
            <person name="Bahkali A.H."/>
            <person name="Beenen H.G."/>
            <person name="Chettri P."/>
            <person name="Cox M.P."/>
            <person name="Datema E."/>
            <person name="de Vries R.P."/>
            <person name="Dhillon B."/>
            <person name="Ganley A.R."/>
            <person name="Griffiths S.A."/>
            <person name="Guo Y."/>
            <person name="Hamelin R.C."/>
            <person name="Henrissat B."/>
            <person name="Kabir M.S."/>
            <person name="Jashni M.K."/>
            <person name="Kema G."/>
            <person name="Klaubauf S."/>
            <person name="Lapidus A."/>
            <person name="Levasseur A."/>
            <person name="Lindquist E."/>
            <person name="Mehrabi R."/>
            <person name="Ohm R.A."/>
            <person name="Owen T.J."/>
            <person name="Salamov A."/>
            <person name="Schwelm A."/>
            <person name="Schijlen E."/>
            <person name="Sun H."/>
            <person name="van den Burg H.A."/>
            <person name="van Ham R.C.H.J."/>
            <person name="Zhang S."/>
            <person name="Goodwin S.B."/>
            <person name="Grigoriev I.V."/>
            <person name="Collemare J."/>
            <person name="Bradshaw R.E."/>
        </authorList>
    </citation>
    <scope>NUCLEOTIDE SEQUENCE [LARGE SCALE GENOMIC DNA]</scope>
    <source>
        <strain evidence="2">NZE10 / CBS 128990</strain>
    </source>
</reference>
<reference evidence="1 2" key="2">
    <citation type="journal article" date="2012" name="PLoS Pathog.">
        <title>Diverse lifestyles and strategies of plant pathogenesis encoded in the genomes of eighteen Dothideomycetes fungi.</title>
        <authorList>
            <person name="Ohm R.A."/>
            <person name="Feau N."/>
            <person name="Henrissat B."/>
            <person name="Schoch C.L."/>
            <person name="Horwitz B.A."/>
            <person name="Barry K.W."/>
            <person name="Condon B.J."/>
            <person name="Copeland A.C."/>
            <person name="Dhillon B."/>
            <person name="Glaser F."/>
            <person name="Hesse C.N."/>
            <person name="Kosti I."/>
            <person name="LaButti K."/>
            <person name="Lindquist E.A."/>
            <person name="Lucas S."/>
            <person name="Salamov A.A."/>
            <person name="Bradshaw R.E."/>
            <person name="Ciuffetti L."/>
            <person name="Hamelin R.C."/>
            <person name="Kema G.H.J."/>
            <person name="Lawrence C."/>
            <person name="Scott J.A."/>
            <person name="Spatafora J.W."/>
            <person name="Turgeon B.G."/>
            <person name="de Wit P.J.G.M."/>
            <person name="Zhong S."/>
            <person name="Goodwin S.B."/>
            <person name="Grigoriev I.V."/>
        </authorList>
    </citation>
    <scope>NUCLEOTIDE SEQUENCE [LARGE SCALE GENOMIC DNA]</scope>
    <source>
        <strain evidence="2">NZE10 / CBS 128990</strain>
    </source>
</reference>
<gene>
    <name evidence="1" type="ORF">DOTSEDRAFT_38893</name>
</gene>
<dbReference type="Proteomes" id="UP000016933">
    <property type="component" value="Unassembled WGS sequence"/>
</dbReference>
<proteinExistence type="predicted"/>
<sequence>MSWFTPWPRTLRKLHRMKHVLQIRQGPDAIDQQETLADSLACDVTERRLLAYGQDGSYCSGNSSEGSSRPADMVRATFAPADSAQAATRREASSHVGVRGDSCKQAIKAWSSHESSEPRLDDQKPVVSASESVKLPSVLWNEEHQCLAFCKDWIELKRTKSAGYCTSYGVAKDNGNVAGWLVHARLQHD</sequence>
<accession>M2YI97</accession>
<evidence type="ECO:0000313" key="2">
    <source>
        <dbReference type="Proteomes" id="UP000016933"/>
    </source>
</evidence>
<dbReference type="AlphaFoldDB" id="M2YI97"/>
<keyword evidence="2" id="KW-1185">Reference proteome</keyword>
<organism evidence="1 2">
    <name type="scientific">Dothistroma septosporum (strain NZE10 / CBS 128990)</name>
    <name type="common">Red band needle blight fungus</name>
    <name type="synonym">Mycosphaerella pini</name>
    <dbReference type="NCBI Taxonomy" id="675120"/>
    <lineage>
        <taxon>Eukaryota</taxon>
        <taxon>Fungi</taxon>
        <taxon>Dikarya</taxon>
        <taxon>Ascomycota</taxon>
        <taxon>Pezizomycotina</taxon>
        <taxon>Dothideomycetes</taxon>
        <taxon>Dothideomycetidae</taxon>
        <taxon>Mycosphaerellales</taxon>
        <taxon>Mycosphaerellaceae</taxon>
        <taxon>Dothistroma</taxon>
    </lineage>
</organism>
<dbReference type="HOGENOM" id="CLU_1434413_0_0_1"/>
<evidence type="ECO:0000313" key="1">
    <source>
        <dbReference type="EMBL" id="EME38641.1"/>
    </source>
</evidence>
<dbReference type="EMBL" id="KB446546">
    <property type="protein sequence ID" value="EME38641.1"/>
    <property type="molecule type" value="Genomic_DNA"/>
</dbReference>
<protein>
    <submittedName>
        <fullName evidence="1">Uncharacterized protein</fullName>
    </submittedName>
</protein>
<name>M2YI97_DOTSN</name>